<evidence type="ECO:0000256" key="1">
    <source>
        <dbReference type="ARBA" id="ARBA00022801"/>
    </source>
</evidence>
<dbReference type="InterPro" id="IPR002508">
    <property type="entry name" value="MurNAc-LAA_cat"/>
</dbReference>
<comment type="caution">
    <text evidence="5">The sequence shown here is derived from an EMBL/GenBank/DDBJ whole genome shotgun (WGS) entry which is preliminary data.</text>
</comment>
<dbReference type="GO" id="GO:0009253">
    <property type="term" value="P:peptidoglycan catabolic process"/>
    <property type="evidence" value="ECO:0007669"/>
    <property type="project" value="InterPro"/>
</dbReference>
<dbReference type="AlphaFoldDB" id="A0AA41FKR1"/>
<dbReference type="GO" id="GO:0008745">
    <property type="term" value="F:N-acetylmuramoyl-L-alanine amidase activity"/>
    <property type="evidence" value="ECO:0007669"/>
    <property type="project" value="InterPro"/>
</dbReference>
<dbReference type="Gene3D" id="2.30.30.40">
    <property type="entry name" value="SH3 Domains"/>
    <property type="match status" value="1"/>
</dbReference>
<evidence type="ECO:0000256" key="3">
    <source>
        <dbReference type="SAM" id="SignalP"/>
    </source>
</evidence>
<evidence type="ECO:0000259" key="4">
    <source>
        <dbReference type="Pfam" id="PF01520"/>
    </source>
</evidence>
<dbReference type="EMBL" id="WQPS01000117">
    <property type="protein sequence ID" value="MBT9813002.1"/>
    <property type="molecule type" value="Genomic_DNA"/>
</dbReference>
<accession>A0AA41FKR1</accession>
<feature type="signal peptide" evidence="3">
    <location>
        <begin position="1"/>
        <end position="28"/>
    </location>
</feature>
<gene>
    <name evidence="5" type="ORF">GPL26_25845</name>
</gene>
<feature type="domain" description="MurNAc-LAA" evidence="4">
    <location>
        <begin position="240"/>
        <end position="424"/>
    </location>
</feature>
<evidence type="ECO:0000313" key="6">
    <source>
        <dbReference type="Proteomes" id="UP000708338"/>
    </source>
</evidence>
<organism evidence="5 6">
    <name type="scientific">Enterocloster citroniae</name>
    <dbReference type="NCBI Taxonomy" id="358743"/>
    <lineage>
        <taxon>Bacteria</taxon>
        <taxon>Bacillati</taxon>
        <taxon>Bacillota</taxon>
        <taxon>Clostridia</taxon>
        <taxon>Lachnospirales</taxon>
        <taxon>Lachnospiraceae</taxon>
        <taxon>Enterocloster</taxon>
    </lineage>
</organism>
<reference evidence="5" key="1">
    <citation type="journal article" date="2021" name="Gut Microbes">
        <title>A synthetic consortium of 100 gut commensals modulates the composition and function in a colon model of the microbiome of elderly subjects.</title>
        <authorList>
            <person name="Perez M."/>
            <person name="Ntemiri A."/>
            <person name="Tan H."/>
            <person name="Harris H.M.B."/>
            <person name="Roager H.M."/>
            <person name="Ribiere C."/>
            <person name="O'Toole P.W."/>
        </authorList>
    </citation>
    <scope>NUCLEOTIDE SEQUENCE</scope>
    <source>
        <strain evidence="5">MCC335</strain>
    </source>
</reference>
<dbReference type="RefSeq" id="WP_117451231.1">
    <property type="nucleotide sequence ID" value="NZ_CABJDD010000007.1"/>
</dbReference>
<keyword evidence="3" id="KW-0732">Signal</keyword>
<dbReference type="Pfam" id="PF01520">
    <property type="entry name" value="Amidase_3"/>
    <property type="match status" value="1"/>
</dbReference>
<dbReference type="Gene3D" id="3.40.630.40">
    <property type="entry name" value="Zn-dependent exopeptidases"/>
    <property type="match status" value="1"/>
</dbReference>
<sequence>MKMKAWERQGSKVSFVLAGILACSLGAAGCSQYATSEELKSQAEVSQAEVSQAEAAVDGLGGKGGSASEGQNGKDDQGRDNQGRDDQSQGDIRISATAETTRLETELTTAPLPVFESVDDSVYVKTSDGGSVRIRSSCDTGSDSNIVTYASHGTKLKRTGKSSEWTRIDYNGTSCYLSSAYVTTDVVETSGAAGVSGASCADSGEVTLNPSWKYADFSKIYSGSAVLYRSDASGRKNITVCVNAGHGTKGGSSVKTLCHPDGTPKVTGGTTGAGATSAVAVSGGMTFADGTAESKVTLAMAKILKDKLLASGYDVLMIRESDDVQLDNIARTVIANNTSDCHIALHWDSTTNNKGAFYMSVPNVDSYRNMEPVRSHWQSHNALGESLVAGLKGVGVKIFSNGAMAMDLTQTSFSTIPSVDIELGDKASDHSQATLNTLADGLLAGINQYFGR</sequence>
<dbReference type="CDD" id="cd02696">
    <property type="entry name" value="MurNAc-LAA"/>
    <property type="match status" value="1"/>
</dbReference>
<dbReference type="GO" id="GO:0030288">
    <property type="term" value="C:outer membrane-bounded periplasmic space"/>
    <property type="evidence" value="ECO:0007669"/>
    <property type="project" value="TreeGrafter"/>
</dbReference>
<evidence type="ECO:0000313" key="5">
    <source>
        <dbReference type="EMBL" id="MBT9813002.1"/>
    </source>
</evidence>
<feature type="chain" id="PRO_5041465062" evidence="3">
    <location>
        <begin position="29"/>
        <end position="452"/>
    </location>
</feature>
<dbReference type="PROSITE" id="PS51257">
    <property type="entry name" value="PROKAR_LIPOPROTEIN"/>
    <property type="match status" value="1"/>
</dbReference>
<proteinExistence type="predicted"/>
<feature type="compositionally biased region" description="Basic and acidic residues" evidence="2">
    <location>
        <begin position="72"/>
        <end position="87"/>
    </location>
</feature>
<dbReference type="SUPFAM" id="SSF53187">
    <property type="entry name" value="Zn-dependent exopeptidases"/>
    <property type="match status" value="1"/>
</dbReference>
<dbReference type="PANTHER" id="PTHR30404">
    <property type="entry name" value="N-ACETYLMURAMOYL-L-ALANINE AMIDASE"/>
    <property type="match status" value="1"/>
</dbReference>
<evidence type="ECO:0000256" key="2">
    <source>
        <dbReference type="SAM" id="MobiDB-lite"/>
    </source>
</evidence>
<feature type="region of interest" description="Disordered" evidence="2">
    <location>
        <begin position="58"/>
        <end position="91"/>
    </location>
</feature>
<name>A0AA41FKR1_9FIRM</name>
<dbReference type="Proteomes" id="UP000708338">
    <property type="component" value="Unassembled WGS sequence"/>
</dbReference>
<keyword evidence="1" id="KW-0378">Hydrolase</keyword>
<dbReference type="PANTHER" id="PTHR30404:SF0">
    <property type="entry name" value="N-ACETYLMURAMOYL-L-ALANINE AMIDASE AMIC"/>
    <property type="match status" value="1"/>
</dbReference>
<protein>
    <submittedName>
        <fullName evidence="5">N-acetylmuramoyl-L-alanine amidase</fullName>
    </submittedName>
</protein>
<dbReference type="InterPro" id="IPR050695">
    <property type="entry name" value="N-acetylmuramoyl_amidase_3"/>
</dbReference>